<dbReference type="InterPro" id="IPR050593">
    <property type="entry name" value="LovG"/>
</dbReference>
<dbReference type="AlphaFoldDB" id="A0AAD4L086"/>
<keyword evidence="4" id="KW-1185">Reference proteome</keyword>
<dbReference type="PANTHER" id="PTHR48070:SF6">
    <property type="entry name" value="ESTERASE OVCA2"/>
    <property type="match status" value="1"/>
</dbReference>
<dbReference type="GO" id="GO:0005634">
    <property type="term" value="C:nucleus"/>
    <property type="evidence" value="ECO:0007669"/>
    <property type="project" value="TreeGrafter"/>
</dbReference>
<dbReference type="GO" id="GO:0005737">
    <property type="term" value="C:cytoplasm"/>
    <property type="evidence" value="ECO:0007669"/>
    <property type="project" value="TreeGrafter"/>
</dbReference>
<keyword evidence="1" id="KW-0378">Hydrolase</keyword>
<dbReference type="PANTHER" id="PTHR48070">
    <property type="entry name" value="ESTERASE OVCA2"/>
    <property type="match status" value="1"/>
</dbReference>
<dbReference type="GO" id="GO:0016787">
    <property type="term" value="F:hydrolase activity"/>
    <property type="evidence" value="ECO:0007669"/>
    <property type="project" value="UniProtKB-KW"/>
</dbReference>
<evidence type="ECO:0000313" key="4">
    <source>
        <dbReference type="Proteomes" id="UP001201262"/>
    </source>
</evidence>
<dbReference type="RefSeq" id="XP_046076128.1">
    <property type="nucleotide sequence ID" value="XM_046221602.1"/>
</dbReference>
<dbReference type="Proteomes" id="UP001201262">
    <property type="component" value="Unassembled WGS sequence"/>
</dbReference>
<organism evidence="3 4">
    <name type="scientific">Talaromyces proteolyticus</name>
    <dbReference type="NCBI Taxonomy" id="1131652"/>
    <lineage>
        <taxon>Eukaryota</taxon>
        <taxon>Fungi</taxon>
        <taxon>Dikarya</taxon>
        <taxon>Ascomycota</taxon>
        <taxon>Pezizomycotina</taxon>
        <taxon>Eurotiomycetes</taxon>
        <taxon>Eurotiomycetidae</taxon>
        <taxon>Eurotiales</taxon>
        <taxon>Trichocomaceae</taxon>
        <taxon>Talaromyces</taxon>
        <taxon>Talaromyces sect. Bacilispori</taxon>
    </lineage>
</organism>
<proteinExistence type="predicted"/>
<protein>
    <submittedName>
        <fullName evidence="3">EF-hand calcium-binding domain protein</fullName>
    </submittedName>
</protein>
<evidence type="ECO:0000259" key="2">
    <source>
        <dbReference type="Pfam" id="PF03959"/>
    </source>
</evidence>
<dbReference type="InterPro" id="IPR029058">
    <property type="entry name" value="AB_hydrolase_fold"/>
</dbReference>
<dbReference type="Gene3D" id="3.40.50.1820">
    <property type="entry name" value="alpha/beta hydrolase"/>
    <property type="match status" value="1"/>
</dbReference>
<reference evidence="3" key="1">
    <citation type="submission" date="2021-12" db="EMBL/GenBank/DDBJ databases">
        <title>Convergent genome expansion in fungi linked to evolution of root-endophyte symbiosis.</title>
        <authorList>
            <consortium name="DOE Joint Genome Institute"/>
            <person name="Ke Y.-H."/>
            <person name="Bonito G."/>
            <person name="Liao H.-L."/>
            <person name="Looney B."/>
            <person name="Rojas-Flechas A."/>
            <person name="Nash J."/>
            <person name="Hameed K."/>
            <person name="Schadt C."/>
            <person name="Martin F."/>
            <person name="Crous P.W."/>
            <person name="Miettinen O."/>
            <person name="Magnuson J.K."/>
            <person name="Labbe J."/>
            <person name="Jacobson D."/>
            <person name="Doktycz M.J."/>
            <person name="Veneault-Fourrey C."/>
            <person name="Kuo A."/>
            <person name="Mondo S."/>
            <person name="Calhoun S."/>
            <person name="Riley R."/>
            <person name="Ohm R."/>
            <person name="LaButti K."/>
            <person name="Andreopoulos B."/>
            <person name="Pangilinan J."/>
            <person name="Nolan M."/>
            <person name="Tritt A."/>
            <person name="Clum A."/>
            <person name="Lipzen A."/>
            <person name="Daum C."/>
            <person name="Barry K."/>
            <person name="Grigoriev I.V."/>
            <person name="Vilgalys R."/>
        </authorList>
    </citation>
    <scope>NUCLEOTIDE SEQUENCE</scope>
    <source>
        <strain evidence="3">PMI_201</strain>
    </source>
</reference>
<evidence type="ECO:0000256" key="1">
    <source>
        <dbReference type="ARBA" id="ARBA00022801"/>
    </source>
</evidence>
<feature type="domain" description="Serine hydrolase" evidence="2">
    <location>
        <begin position="2"/>
        <end position="234"/>
    </location>
</feature>
<gene>
    <name evidence="3" type="ORF">BGW36DRAFT_443122</name>
</gene>
<dbReference type="GO" id="GO:0019748">
    <property type="term" value="P:secondary metabolic process"/>
    <property type="evidence" value="ECO:0007669"/>
    <property type="project" value="TreeGrafter"/>
</dbReference>
<dbReference type="Pfam" id="PF03959">
    <property type="entry name" value="FSH1"/>
    <property type="match status" value="1"/>
</dbReference>
<dbReference type="EMBL" id="JAJTJA010000002">
    <property type="protein sequence ID" value="KAH8703110.1"/>
    <property type="molecule type" value="Genomic_DNA"/>
</dbReference>
<sequence>MRFLCLHGRGTNADIFESQLAALHSRISSEHTFDFIDAEFDCPPAPGIGDLFAPPYLCWYSQFDPTHIQTAHDYIRSTIEEDGPYDGVIGFSEGAALAASFLISLQHRNDESGGNQTDLLFKVAIFFNSAIVLSPSKTLGSNITQWIAKSRAQLIEFIHCNPKEFEKLPDTFGFTSICLSSFKSRIAIPTLHVIGERDGFVDDARQLVEFCCKQTAEVFVHSGGHELPRDEATLDRFATRFEAVIALAAVV</sequence>
<dbReference type="GeneID" id="70251889"/>
<accession>A0AAD4L086</accession>
<evidence type="ECO:0000313" key="3">
    <source>
        <dbReference type="EMBL" id="KAH8703110.1"/>
    </source>
</evidence>
<dbReference type="InterPro" id="IPR005645">
    <property type="entry name" value="FSH-like_dom"/>
</dbReference>
<comment type="caution">
    <text evidence="3">The sequence shown here is derived from an EMBL/GenBank/DDBJ whole genome shotgun (WGS) entry which is preliminary data.</text>
</comment>
<dbReference type="SUPFAM" id="SSF53474">
    <property type="entry name" value="alpha/beta-Hydrolases"/>
    <property type="match status" value="1"/>
</dbReference>
<name>A0AAD4L086_9EURO</name>